<dbReference type="OrthoDB" id="6399948at2"/>
<gene>
    <name evidence="1" type="ORF">SAMN04488053_103263</name>
</gene>
<protein>
    <submittedName>
        <fullName evidence="1">SEC-C motif-containing protein</fullName>
    </submittedName>
</protein>
<dbReference type="RefSeq" id="WP_090842304.1">
    <property type="nucleotide sequence ID" value="NZ_FNIL01000003.1"/>
</dbReference>
<sequence>MAALKRNDPCPCGSGKKYKKCCLKKLETKSRFDQAELRAFNELLPRIFDYSKQYDEVLKPAYEAKIASFETLSVPDARAFSQLLFHWMLFNWKGGEKQAILDDYLEEHRDNYTKNFAEFLDNWKGIEPRLFYVVHSDSDYLALKDMWSEKSQTIQKTPVADTIGAEQYVIGYLYHTPDGPALGSDAIELPPKLGEAFQKACKTASVKKQKHFTKHFDQVLQLLAVLIEHGAALKQEKEYEEILEKLDLDSKNSHAAAAVVLRKFLAANEPRITKTEAFAATLEYWAGQTLSHEEPRSQRGLAKKYGVSPSTIAAKYKQLTA</sequence>
<dbReference type="Proteomes" id="UP000198778">
    <property type="component" value="Unassembled WGS sequence"/>
</dbReference>
<dbReference type="Gene3D" id="3.10.450.50">
    <property type="match status" value="1"/>
</dbReference>
<dbReference type="STRING" id="745820.SAMN04488053_103263"/>
<keyword evidence="2" id="KW-1185">Reference proteome</keyword>
<proteinExistence type="predicted"/>
<dbReference type="InterPro" id="IPR004027">
    <property type="entry name" value="SEC_C_motif"/>
</dbReference>
<dbReference type="EMBL" id="FNIL01000003">
    <property type="protein sequence ID" value="SDN79395.1"/>
    <property type="molecule type" value="Genomic_DNA"/>
</dbReference>
<evidence type="ECO:0000313" key="2">
    <source>
        <dbReference type="Proteomes" id="UP000198778"/>
    </source>
</evidence>
<dbReference type="AlphaFoldDB" id="A0A1H0EAM3"/>
<organism evidence="1 2">
    <name type="scientific">Alkalicoccus daliensis</name>
    <dbReference type="NCBI Taxonomy" id="745820"/>
    <lineage>
        <taxon>Bacteria</taxon>
        <taxon>Bacillati</taxon>
        <taxon>Bacillota</taxon>
        <taxon>Bacilli</taxon>
        <taxon>Bacillales</taxon>
        <taxon>Bacillaceae</taxon>
        <taxon>Alkalicoccus</taxon>
    </lineage>
</organism>
<name>A0A1H0EAM3_9BACI</name>
<evidence type="ECO:0000313" key="1">
    <source>
        <dbReference type="EMBL" id="SDN79395.1"/>
    </source>
</evidence>
<reference evidence="2" key="1">
    <citation type="submission" date="2016-10" db="EMBL/GenBank/DDBJ databases">
        <authorList>
            <person name="Varghese N."/>
            <person name="Submissions S."/>
        </authorList>
    </citation>
    <scope>NUCLEOTIDE SEQUENCE [LARGE SCALE GENOMIC DNA]</scope>
    <source>
        <strain evidence="2">CGMCC 1.10369</strain>
    </source>
</reference>
<accession>A0A1H0EAM3</accession>
<dbReference type="SUPFAM" id="SSF103642">
    <property type="entry name" value="Sec-C motif"/>
    <property type="match status" value="1"/>
</dbReference>
<dbReference type="Pfam" id="PF02810">
    <property type="entry name" value="SEC-C"/>
    <property type="match status" value="1"/>
</dbReference>